<gene>
    <name evidence="3" type="ORF">CCR75_006085</name>
</gene>
<feature type="compositionally biased region" description="Basic and acidic residues" evidence="1">
    <location>
        <begin position="531"/>
        <end position="548"/>
    </location>
</feature>
<dbReference type="InterPro" id="IPR004827">
    <property type="entry name" value="bZIP"/>
</dbReference>
<dbReference type="AlphaFoldDB" id="A0A976ICE7"/>
<dbReference type="RefSeq" id="XP_067816055.1">
    <property type="nucleotide sequence ID" value="XM_067964157.1"/>
</dbReference>
<feature type="domain" description="BZIP" evidence="2">
    <location>
        <begin position="537"/>
        <end position="552"/>
    </location>
</feature>
<accession>A0A976ICE7</accession>
<dbReference type="Proteomes" id="UP000294530">
    <property type="component" value="Unassembled WGS sequence"/>
</dbReference>
<evidence type="ECO:0000259" key="2">
    <source>
        <dbReference type="PROSITE" id="PS00036"/>
    </source>
</evidence>
<keyword evidence="4" id="KW-1185">Reference proteome</keyword>
<dbReference type="EMBL" id="SHOA02000202">
    <property type="protein sequence ID" value="TDH66556.1"/>
    <property type="molecule type" value="Genomic_DNA"/>
</dbReference>
<evidence type="ECO:0000313" key="3">
    <source>
        <dbReference type="EMBL" id="TDH66556.1"/>
    </source>
</evidence>
<dbReference type="Gene3D" id="1.20.5.170">
    <property type="match status" value="1"/>
</dbReference>
<comment type="caution">
    <text evidence="3">The sequence shown here is derived from an EMBL/GenBank/DDBJ whole genome shotgun (WGS) entry which is preliminary data.</text>
</comment>
<proteinExistence type="predicted"/>
<dbReference type="InterPro" id="IPR046347">
    <property type="entry name" value="bZIP_sf"/>
</dbReference>
<organism evidence="3 4">
    <name type="scientific">Bremia lactucae</name>
    <name type="common">Lettuce downy mildew</name>
    <dbReference type="NCBI Taxonomy" id="4779"/>
    <lineage>
        <taxon>Eukaryota</taxon>
        <taxon>Sar</taxon>
        <taxon>Stramenopiles</taxon>
        <taxon>Oomycota</taxon>
        <taxon>Peronosporomycetes</taxon>
        <taxon>Peronosporales</taxon>
        <taxon>Peronosporaceae</taxon>
        <taxon>Bremia</taxon>
    </lineage>
</organism>
<dbReference type="GO" id="GO:0003700">
    <property type="term" value="F:DNA-binding transcription factor activity"/>
    <property type="evidence" value="ECO:0007669"/>
    <property type="project" value="InterPro"/>
</dbReference>
<dbReference type="SUPFAM" id="SSF57959">
    <property type="entry name" value="Leucine zipper domain"/>
    <property type="match status" value="1"/>
</dbReference>
<sequence length="772" mass="86274">MVKAPKAKKAALHYQPYQANISSESDEPSMDLGMTDIPLQLDPVLSGLSSNMSRNLWEDWNEGDASFDVKFNMLTDKVDTASSSEIMTDLHSSIGSGYEQQQSVSNSTMHLNFSPNSESSAFSTTDVAGKPRLNIQRSLSEEIVNMLDENNEAALSKQLDGNQRGIAPSQSLMFNADRMTAQHQKLQSQYQPHSNTQYWQQYQQQLQLQQQFQQQQHIQREASDLHVANWMNSFGVNQITAATNPAASTKSSDPSTHRVLPNSANYDYAEAEKMAAVKSTSFSFSQQSTSSNGESKKAVASGPKTSSGGLACGNATIKTSNAAINNSYINMTYPPQHTNGLGPQGMMINPFLMFPMMGPQAMNMMGMPIQMPMGINVNAMNSMNGANAMNNASGLTGMNYTNGMHDLSGTPLSMHLQLQMQFQMQMAQMAQMNGMGLHGMSMPSGFANLPMSLNMQIPLNVQHQINPQSGLANDANTTSEYSMGMFSTEGKLPKPNGANEAFGGGSGFVSIAKKPDEPGVSSILKSLMTEEAKKKEKKLERNRDSARESRKKQQTYVETLENGIKRLQINREFVRSYQWGISSPGFSFLTCPNSLQMIDWKNRINVVTGQTEAFASIQNPANFWSLMQLNRQRRTLAMQHEDRERAVWKCFVYVGRQLNGLRTRVLQMQMLRSLSQSALTQELEMLLNLSADQKFHLQSQAHQIFNQEVMELTKLFKIFFVLRNEALRLNMVSPFLEAYFREVCSFDQLQKLLQWTETHRSIILEEISLDET</sequence>
<evidence type="ECO:0000256" key="1">
    <source>
        <dbReference type="SAM" id="MobiDB-lite"/>
    </source>
</evidence>
<dbReference type="PROSITE" id="PS00036">
    <property type="entry name" value="BZIP_BASIC"/>
    <property type="match status" value="1"/>
</dbReference>
<name>A0A976ICE7_BRELC</name>
<dbReference type="CDD" id="cd14811">
    <property type="entry name" value="bZIP_u2"/>
    <property type="match status" value="1"/>
</dbReference>
<protein>
    <recommendedName>
        <fullName evidence="2">BZIP domain-containing protein</fullName>
    </recommendedName>
</protein>
<reference evidence="3 4" key="1">
    <citation type="journal article" date="2021" name="Genome Biol.">
        <title>AFLAP: assembly-free linkage analysis pipeline using k-mers from genome sequencing data.</title>
        <authorList>
            <person name="Fletcher K."/>
            <person name="Zhang L."/>
            <person name="Gil J."/>
            <person name="Han R."/>
            <person name="Cavanaugh K."/>
            <person name="Michelmore R."/>
        </authorList>
    </citation>
    <scope>NUCLEOTIDE SEQUENCE [LARGE SCALE GENOMIC DNA]</scope>
    <source>
        <strain evidence="3 4">SF5</strain>
    </source>
</reference>
<dbReference type="KEGG" id="blac:94349828"/>
<dbReference type="OrthoDB" id="168113at2759"/>
<evidence type="ECO:0000313" key="4">
    <source>
        <dbReference type="Proteomes" id="UP000294530"/>
    </source>
</evidence>
<feature type="region of interest" description="Disordered" evidence="1">
    <location>
        <begin position="531"/>
        <end position="554"/>
    </location>
</feature>
<dbReference type="GeneID" id="94349828"/>
<feature type="region of interest" description="Disordered" evidence="1">
    <location>
        <begin position="285"/>
        <end position="305"/>
    </location>
</feature>